<dbReference type="InterPro" id="IPR025164">
    <property type="entry name" value="Toastrack_DUF4097"/>
</dbReference>
<feature type="domain" description="DUF4097" evidence="1">
    <location>
        <begin position="15"/>
        <end position="215"/>
    </location>
</feature>
<dbReference type="AlphaFoldDB" id="A0AA45C8I8"/>
<organism evidence="2 3">
    <name type="scientific">Oceanotoga teriensis</name>
    <dbReference type="NCBI Taxonomy" id="515440"/>
    <lineage>
        <taxon>Bacteria</taxon>
        <taxon>Thermotogati</taxon>
        <taxon>Thermotogota</taxon>
        <taxon>Thermotogae</taxon>
        <taxon>Petrotogales</taxon>
        <taxon>Petrotogaceae</taxon>
        <taxon>Oceanotoga</taxon>
    </lineage>
</organism>
<proteinExistence type="predicted"/>
<comment type="caution">
    <text evidence="2">The sequence shown here is derived from an EMBL/GenBank/DDBJ whole genome shotgun (WGS) entry which is preliminary data.</text>
</comment>
<evidence type="ECO:0000313" key="3">
    <source>
        <dbReference type="Proteomes" id="UP000245921"/>
    </source>
</evidence>
<sequence>MEQELILKNYEKIVLSIKHKGADITIKSSNDINKIVFESGDNVLYDIQEFGNELFLEFSNEKRNGNIIDRIFDFGFNSTIDITLFINENVKSLEIEATAGDLNVKDIKIKNLKTKLIAGDMIISGLNLEQLNCNLTTGDLSVKDSEIKDAYLKMTTGDTSLNNTKINKIMASLVTGDLKIDYLTKNFKESEIKVITGDATISVEGETPINLKKSISMASSLKSNITLNNDYGINRNLKIKIITGDVRIKQKKLSNSNSDFINSNSEEDLSVENEIQNINMLTQEEQKIIELLKSEKISKTFAIELLEQLGYKEEEAKKFLDDRGVQK</sequence>
<name>A0AA45C8I8_9BACT</name>
<evidence type="ECO:0000259" key="1">
    <source>
        <dbReference type="Pfam" id="PF13349"/>
    </source>
</evidence>
<protein>
    <submittedName>
        <fullName evidence="2">Adhesin</fullName>
    </submittedName>
</protein>
<dbReference type="Proteomes" id="UP000245921">
    <property type="component" value="Unassembled WGS sequence"/>
</dbReference>
<reference evidence="2 3" key="1">
    <citation type="submission" date="2018-05" db="EMBL/GenBank/DDBJ databases">
        <title>Genomic Encyclopedia of Type Strains, Phase IV (KMG-IV): sequencing the most valuable type-strain genomes for metagenomic binning, comparative biology and taxonomic classification.</title>
        <authorList>
            <person name="Goeker M."/>
        </authorList>
    </citation>
    <scope>NUCLEOTIDE SEQUENCE [LARGE SCALE GENOMIC DNA]</scope>
    <source>
        <strain evidence="2 3">DSM 24906</strain>
    </source>
</reference>
<dbReference type="EMBL" id="QGGI01000002">
    <property type="protein sequence ID" value="PWJ96173.1"/>
    <property type="molecule type" value="Genomic_DNA"/>
</dbReference>
<dbReference type="Pfam" id="PF13349">
    <property type="entry name" value="DUF4097"/>
    <property type="match status" value="1"/>
</dbReference>
<accession>A0AA45C8I8</accession>
<keyword evidence="3" id="KW-1185">Reference proteome</keyword>
<dbReference type="RefSeq" id="WP_109603796.1">
    <property type="nucleotide sequence ID" value="NZ_QGGI01000002.1"/>
</dbReference>
<gene>
    <name evidence="2" type="ORF">C7380_10284</name>
</gene>
<evidence type="ECO:0000313" key="2">
    <source>
        <dbReference type="EMBL" id="PWJ96173.1"/>
    </source>
</evidence>